<name>A0A0U0QU10_MYCTX</name>
<gene>
    <name evidence="1" type="ORF">ERS007703_01378</name>
</gene>
<reference evidence="2" key="1">
    <citation type="submission" date="2015-03" db="EMBL/GenBank/DDBJ databases">
        <authorList>
            <consortium name="Pathogen Informatics"/>
        </authorList>
    </citation>
    <scope>NUCLEOTIDE SEQUENCE [LARGE SCALE GENOMIC DNA]</scope>
    <source>
        <strain evidence="2">K00500041</strain>
    </source>
</reference>
<organism evidence="1 2">
    <name type="scientific">Mycobacterium tuberculosis</name>
    <dbReference type="NCBI Taxonomy" id="1773"/>
    <lineage>
        <taxon>Bacteria</taxon>
        <taxon>Bacillati</taxon>
        <taxon>Actinomycetota</taxon>
        <taxon>Actinomycetes</taxon>
        <taxon>Mycobacteriales</taxon>
        <taxon>Mycobacteriaceae</taxon>
        <taxon>Mycobacterium</taxon>
        <taxon>Mycobacterium tuberculosis complex</taxon>
    </lineage>
</organism>
<dbReference type="PROSITE" id="PS51257">
    <property type="entry name" value="PROKAR_LIPOPROTEIN"/>
    <property type="match status" value="1"/>
</dbReference>
<dbReference type="AlphaFoldDB" id="A0A0U0QU10"/>
<sequence>MRHVVAQVVEPKLVIGAVGDVGVIGHPAFIGCHGGQNHPDLKPEEAVHAAHPLTVAFSQVVVDGDDVHAVAGQRIEVSGQHTGQGLAFTGLHLGNVAQVQGGRTHHLHVERPLVQHPPGGLAGHGEGLGQQVVEGFWVFLVGQPPLELVGFRPQLGVGEFLDIVGQSADIVGHLLEALDHATFAKAQQLRQHSYVPACVGVFR</sequence>
<protein>
    <submittedName>
        <fullName evidence="1">Uncharacterized protein</fullName>
    </submittedName>
</protein>
<dbReference type="Proteomes" id="UP000038802">
    <property type="component" value="Unassembled WGS sequence"/>
</dbReference>
<accession>A0A0U0QU10</accession>
<proteinExistence type="predicted"/>
<evidence type="ECO:0000313" key="1">
    <source>
        <dbReference type="EMBL" id="COV43092.1"/>
    </source>
</evidence>
<dbReference type="EMBL" id="CSAE01000114">
    <property type="protein sequence ID" value="COV43092.1"/>
    <property type="molecule type" value="Genomic_DNA"/>
</dbReference>
<evidence type="ECO:0000313" key="2">
    <source>
        <dbReference type="Proteomes" id="UP000038802"/>
    </source>
</evidence>